<dbReference type="Proteomes" id="UP000261931">
    <property type="component" value="Unassembled WGS sequence"/>
</dbReference>
<dbReference type="RefSeq" id="WP_116957185.1">
    <property type="nucleotide sequence ID" value="NZ_QVLS01000001.1"/>
</dbReference>
<dbReference type="InterPro" id="IPR036388">
    <property type="entry name" value="WH-like_DNA-bd_sf"/>
</dbReference>
<evidence type="ECO:0000313" key="6">
    <source>
        <dbReference type="EMBL" id="RFP82494.1"/>
    </source>
</evidence>
<dbReference type="InterPro" id="IPR005119">
    <property type="entry name" value="LysR_subst-bd"/>
</dbReference>
<organism evidence="6 7">
    <name type="scientific">Hydrogenophaga borbori</name>
    <dbReference type="NCBI Taxonomy" id="2294117"/>
    <lineage>
        <taxon>Bacteria</taxon>
        <taxon>Pseudomonadati</taxon>
        <taxon>Pseudomonadota</taxon>
        <taxon>Betaproteobacteria</taxon>
        <taxon>Burkholderiales</taxon>
        <taxon>Comamonadaceae</taxon>
        <taxon>Hydrogenophaga</taxon>
    </lineage>
</organism>
<dbReference type="Pfam" id="PF00126">
    <property type="entry name" value="HTH_1"/>
    <property type="match status" value="1"/>
</dbReference>
<dbReference type="AlphaFoldDB" id="A0A372EPD2"/>
<dbReference type="InterPro" id="IPR050389">
    <property type="entry name" value="LysR-type_TF"/>
</dbReference>
<dbReference type="InterPro" id="IPR037402">
    <property type="entry name" value="YidZ_PBP2"/>
</dbReference>
<reference evidence="6 7" key="1">
    <citation type="submission" date="2018-08" db="EMBL/GenBank/DDBJ databases">
        <title>Hydrogenophaga sp. LA-38 isolated from sludge.</title>
        <authorList>
            <person name="Im W.-T."/>
        </authorList>
    </citation>
    <scope>NUCLEOTIDE SEQUENCE [LARGE SCALE GENOMIC DNA]</scope>
    <source>
        <strain evidence="6 7">LA-38</strain>
    </source>
</reference>
<dbReference type="SUPFAM" id="SSF53850">
    <property type="entry name" value="Periplasmic binding protein-like II"/>
    <property type="match status" value="1"/>
</dbReference>
<dbReference type="PANTHER" id="PTHR30118:SF15">
    <property type="entry name" value="TRANSCRIPTIONAL REGULATORY PROTEIN"/>
    <property type="match status" value="1"/>
</dbReference>
<evidence type="ECO:0000256" key="4">
    <source>
        <dbReference type="ARBA" id="ARBA00023163"/>
    </source>
</evidence>
<name>A0A372EPD2_9BURK</name>
<protein>
    <submittedName>
        <fullName evidence="6">LysR family transcriptional regulator</fullName>
    </submittedName>
</protein>
<gene>
    <name evidence="6" type="ORF">DY262_01290</name>
</gene>
<dbReference type="SUPFAM" id="SSF46785">
    <property type="entry name" value="Winged helix' DNA-binding domain"/>
    <property type="match status" value="1"/>
</dbReference>
<dbReference type="Pfam" id="PF03466">
    <property type="entry name" value="LysR_substrate"/>
    <property type="match status" value="1"/>
</dbReference>
<dbReference type="InterPro" id="IPR000847">
    <property type="entry name" value="LysR_HTH_N"/>
</dbReference>
<dbReference type="Gene3D" id="3.40.190.10">
    <property type="entry name" value="Periplasmic binding protein-like II"/>
    <property type="match status" value="2"/>
</dbReference>
<comment type="similarity">
    <text evidence="1">Belongs to the LysR transcriptional regulatory family.</text>
</comment>
<comment type="caution">
    <text evidence="6">The sequence shown here is derived from an EMBL/GenBank/DDBJ whole genome shotgun (WGS) entry which is preliminary data.</text>
</comment>
<accession>A0A372EPD2</accession>
<dbReference type="CDD" id="cd08417">
    <property type="entry name" value="PBP2_Nitroaromatics_like"/>
    <property type="match status" value="1"/>
</dbReference>
<keyword evidence="7" id="KW-1185">Reference proteome</keyword>
<evidence type="ECO:0000256" key="2">
    <source>
        <dbReference type="ARBA" id="ARBA00023015"/>
    </source>
</evidence>
<evidence type="ECO:0000259" key="5">
    <source>
        <dbReference type="PROSITE" id="PS50931"/>
    </source>
</evidence>
<evidence type="ECO:0000313" key="7">
    <source>
        <dbReference type="Proteomes" id="UP000261931"/>
    </source>
</evidence>
<dbReference type="Gene3D" id="1.10.10.10">
    <property type="entry name" value="Winged helix-like DNA-binding domain superfamily/Winged helix DNA-binding domain"/>
    <property type="match status" value="1"/>
</dbReference>
<feature type="domain" description="HTH lysR-type" evidence="5">
    <location>
        <begin position="1"/>
        <end position="61"/>
    </location>
</feature>
<proteinExistence type="inferred from homology"/>
<sequence length="320" mass="34940">MNRNHINLLVCLDALLSERSVTRAAQKLEMSQPGMSNALSRLRQLTGDPLLIRTPQGFKLTERAETLIDKVRASLSLVDEIFGNEAPLDPQQAAGSVTLAAPDSVGIALMPMLAGALAATAPQVTLDFRLPDAERLRDWLAEGECDIAVGHFPNLPSDLRCTELFTQTLSCIRSNRAQAAGPIELQDYLDATHVVFGSPFSPRSTMEATIDAALGAQGHTRRRMVRVSSLPPMAHIVAASTHLAVLPTWMATHYASFLPIEVHPLPFEVDPVRCSMVWHDRTHRQGLQSFVREQLRAVTQALLEPTPPATGSLLRDGIRA</sequence>
<dbReference type="GO" id="GO:0003700">
    <property type="term" value="F:DNA-binding transcription factor activity"/>
    <property type="evidence" value="ECO:0007669"/>
    <property type="project" value="InterPro"/>
</dbReference>
<dbReference type="PRINTS" id="PR00039">
    <property type="entry name" value="HTHLYSR"/>
</dbReference>
<keyword evidence="2" id="KW-0805">Transcription regulation</keyword>
<dbReference type="PANTHER" id="PTHR30118">
    <property type="entry name" value="HTH-TYPE TRANSCRIPTIONAL REGULATOR LEUO-RELATED"/>
    <property type="match status" value="1"/>
</dbReference>
<keyword evidence="4" id="KW-0804">Transcription</keyword>
<evidence type="ECO:0000256" key="3">
    <source>
        <dbReference type="ARBA" id="ARBA00023125"/>
    </source>
</evidence>
<dbReference type="PROSITE" id="PS50931">
    <property type="entry name" value="HTH_LYSR"/>
    <property type="match status" value="1"/>
</dbReference>
<dbReference type="InterPro" id="IPR036390">
    <property type="entry name" value="WH_DNA-bd_sf"/>
</dbReference>
<dbReference type="EMBL" id="QVLS01000001">
    <property type="protein sequence ID" value="RFP82494.1"/>
    <property type="molecule type" value="Genomic_DNA"/>
</dbReference>
<keyword evidence="3" id="KW-0238">DNA-binding</keyword>
<evidence type="ECO:0000256" key="1">
    <source>
        <dbReference type="ARBA" id="ARBA00009437"/>
    </source>
</evidence>
<dbReference type="GO" id="GO:0003677">
    <property type="term" value="F:DNA binding"/>
    <property type="evidence" value="ECO:0007669"/>
    <property type="project" value="UniProtKB-KW"/>
</dbReference>